<name>A0A0J6WTT9_9FIRM</name>
<dbReference type="Proteomes" id="UP000036503">
    <property type="component" value="Unassembled WGS sequence"/>
</dbReference>
<comment type="caution">
    <text evidence="1">The sequence shown here is derived from an EMBL/GenBank/DDBJ whole genome shotgun (WGS) entry which is preliminary data.</text>
</comment>
<proteinExistence type="predicted"/>
<sequence>MKHALSETTGHVCCLPYYPSKNQGNVPYISPSLKQRCLFYRRFALAAVQEYVSIAPVLAHECLRKASKTAAHRKKYLLKTDEKQRI</sequence>
<dbReference type="RefSeq" id="WP_048515646.1">
    <property type="nucleotide sequence ID" value="NZ_FUXD01000027.1"/>
</dbReference>
<accession>A0A0J6WTT9</accession>
<evidence type="ECO:0000313" key="2">
    <source>
        <dbReference type="Proteomes" id="UP000036503"/>
    </source>
</evidence>
<dbReference type="InParanoid" id="A0A0J6WTT9"/>
<protein>
    <submittedName>
        <fullName evidence="1">Uncharacterized protein</fullName>
    </submittedName>
</protein>
<organism evidence="1 2">
    <name type="scientific">Megasphaera cerevisiae DSM 20462</name>
    <dbReference type="NCBI Taxonomy" id="1122219"/>
    <lineage>
        <taxon>Bacteria</taxon>
        <taxon>Bacillati</taxon>
        <taxon>Bacillota</taxon>
        <taxon>Negativicutes</taxon>
        <taxon>Veillonellales</taxon>
        <taxon>Veillonellaceae</taxon>
        <taxon>Megasphaera</taxon>
    </lineage>
</organism>
<dbReference type="EMBL" id="LEKT01000102">
    <property type="protein sequence ID" value="KMO85177.1"/>
    <property type="molecule type" value="Genomic_DNA"/>
</dbReference>
<evidence type="ECO:0000313" key="1">
    <source>
        <dbReference type="EMBL" id="KMO85177.1"/>
    </source>
</evidence>
<gene>
    <name evidence="1" type="ORF">AB840_15085</name>
</gene>
<keyword evidence="2" id="KW-1185">Reference proteome</keyword>
<dbReference type="AlphaFoldDB" id="A0A0J6WTT9"/>
<reference evidence="1 2" key="1">
    <citation type="submission" date="2015-06" db="EMBL/GenBank/DDBJ databases">
        <title>Draft genome sequence of beer spoilage bacterium Megasphaera cerevisiae type strain 20462.</title>
        <authorList>
            <person name="Kutumbaka K."/>
            <person name="Pasmowitz J."/>
            <person name="Mategko J."/>
            <person name="Reyes D."/>
            <person name="Friedrich A."/>
            <person name="Han S."/>
            <person name="Martens-Habbena W."/>
            <person name="Neal-McKinney J."/>
            <person name="Janagama H.K."/>
            <person name="Nadala C."/>
            <person name="Samadpour M."/>
        </authorList>
    </citation>
    <scope>NUCLEOTIDE SEQUENCE [LARGE SCALE GENOMIC DNA]</scope>
    <source>
        <strain evidence="1 2">DSM 20462</strain>
    </source>
</reference>